<evidence type="ECO:0000259" key="6">
    <source>
        <dbReference type="PROSITE" id="PS50003"/>
    </source>
</evidence>
<evidence type="ECO:0000256" key="3">
    <source>
        <dbReference type="PROSITE-ProRule" id="PRU00192"/>
    </source>
</evidence>
<evidence type="ECO:0000256" key="1">
    <source>
        <dbReference type="ARBA" id="ARBA00022443"/>
    </source>
</evidence>
<dbReference type="InterPro" id="IPR050729">
    <property type="entry name" value="Rho-GAP"/>
</dbReference>
<evidence type="ECO:0000313" key="9">
    <source>
        <dbReference type="Ensembl" id="ENSVURP00010030276.1"/>
    </source>
</evidence>
<evidence type="ECO:0000259" key="7">
    <source>
        <dbReference type="PROSITE" id="PS50020"/>
    </source>
</evidence>
<evidence type="ECO:0000259" key="8">
    <source>
        <dbReference type="PROSITE" id="PS50238"/>
    </source>
</evidence>
<gene>
    <name evidence="9" type="primary">ARHGAP9</name>
</gene>
<dbReference type="GO" id="GO:0005737">
    <property type="term" value="C:cytoplasm"/>
    <property type="evidence" value="ECO:0007669"/>
    <property type="project" value="TreeGrafter"/>
</dbReference>
<dbReference type="FunFam" id="2.30.29.30:FF:000182">
    <property type="entry name" value="Rho GTPase activating protein 9"/>
    <property type="match status" value="1"/>
</dbReference>
<dbReference type="RefSeq" id="XP_027710867.1">
    <property type="nucleotide sequence ID" value="XM_027855066.1"/>
</dbReference>
<dbReference type="InterPro" id="IPR000198">
    <property type="entry name" value="RhoGAP_dom"/>
</dbReference>
<dbReference type="SMART" id="SM00233">
    <property type="entry name" value="PH"/>
    <property type="match status" value="1"/>
</dbReference>
<evidence type="ECO:0000256" key="4">
    <source>
        <dbReference type="SAM" id="MobiDB-lite"/>
    </source>
</evidence>
<feature type="domain" description="SH3" evidence="5">
    <location>
        <begin position="22"/>
        <end position="88"/>
    </location>
</feature>
<dbReference type="InterPro" id="IPR011993">
    <property type="entry name" value="PH-like_dom_sf"/>
</dbReference>
<dbReference type="Gene3D" id="2.30.30.40">
    <property type="entry name" value="SH3 Domains"/>
    <property type="match status" value="1"/>
</dbReference>
<reference evidence="10" key="1">
    <citation type="submission" date="2018-12" db="EMBL/GenBank/DDBJ databases">
        <authorList>
            <person name="Yazar S."/>
        </authorList>
    </citation>
    <scope>NUCLEOTIDE SEQUENCE [LARGE SCALE GENOMIC DNA]</scope>
</reference>
<name>A0A4X2M7V2_VOMUR</name>
<dbReference type="CDD" id="cd13233">
    <property type="entry name" value="PH_ARHGAP9-like"/>
    <property type="match status" value="1"/>
</dbReference>
<dbReference type="InterPro" id="IPR001202">
    <property type="entry name" value="WW_dom"/>
</dbReference>
<dbReference type="PROSITE" id="PS50020">
    <property type="entry name" value="WW_DOMAIN_2"/>
    <property type="match status" value="1"/>
</dbReference>
<dbReference type="InterPro" id="IPR001452">
    <property type="entry name" value="SH3_domain"/>
</dbReference>
<dbReference type="SUPFAM" id="SSF50044">
    <property type="entry name" value="SH3-domain"/>
    <property type="match status" value="1"/>
</dbReference>
<feature type="region of interest" description="Disordered" evidence="4">
    <location>
        <begin position="243"/>
        <end position="273"/>
    </location>
</feature>
<keyword evidence="10" id="KW-1185">Reference proteome</keyword>
<keyword evidence="2" id="KW-0343">GTPase activation</keyword>
<accession>A0A4X2M7V2</accession>
<dbReference type="Ensembl" id="ENSVURT00010034472.1">
    <property type="protein sequence ID" value="ENSVURP00010030276.1"/>
    <property type="gene ID" value="ENSVURG00010023126.1"/>
</dbReference>
<dbReference type="InterPro" id="IPR036028">
    <property type="entry name" value="SH3-like_dom_sf"/>
</dbReference>
<feature type="domain" description="PH" evidence="6">
    <location>
        <begin position="328"/>
        <end position="440"/>
    </location>
</feature>
<sequence>MFSGKWWPGTRDTLRVRAQGPSRGARLYILYGFTYMGADGQQVSLAEGDRFLLLRKTNPDWWLVRPLGAPRNTRPLFVPAAYVAEESTSTRRASDTTTSQFLCVPKPNRFHSSLEELSVPQSSQGKSPSLSWQPPLPPRIRRSLSATGLNPSPLQSLSDGLTGHLHSQEDLRTTTNTITQSGPWSPMSEPPLYCNLVDLRRCSQTPPPGPTRPPLQRLDCWEQHLDLDSGRCFYIHSLTGQASWKPPRRAREKAPDSMEGHLGRDAQAQQAEEKGAGLYNQVSETKETFTAQSSLCLTGSSSQTSISDNSRGSLALRSQPQLLDDPHEVEKSGMLNKTKIAEGGRKLRKNWGSSWVVLAGNSLVFYKVPPTSVPAVWGPAGSRPESSVDLRGAALAHGRHLSSRQNVLHVRTVPGHEFLLQSDDETEFRAWHRALREVIDRLERENPLELRLSGSGPGELEELSQGEEDEELEPKPLLGRRGRSYRISHRSPEDQNRVRNKLKRLIAKRPPLQSLQERGLLRDQVFGCHLESLCKREGSTVPNFFRLCIDTVDKRGLDVDGIYRVSGNLAIIQKLRFLVDRERAVTSDGRYLFPEQPGQEGRLDLDSAEWDDIHVVTGALKLFLRELPQPLVLPSLLAPLREALALPESEQRLSRVQELIGSMPKPNQDTLRCLLEHLCRVIAHADKNRMTPHNLGIVFGPTLLRPEQETSDPAAHVVYPGQLVQLLLNDFTNLFPNP</sequence>
<dbReference type="SUPFAM" id="SSF50729">
    <property type="entry name" value="PH domain-like"/>
    <property type="match status" value="1"/>
</dbReference>
<feature type="compositionally biased region" description="Basic and acidic residues" evidence="4">
    <location>
        <begin position="252"/>
        <end position="264"/>
    </location>
</feature>
<feature type="compositionally biased region" description="Basic residues" evidence="4">
    <location>
        <begin position="478"/>
        <end position="489"/>
    </location>
</feature>
<dbReference type="Pfam" id="PF00169">
    <property type="entry name" value="PH"/>
    <property type="match status" value="1"/>
</dbReference>
<dbReference type="Gene3D" id="2.30.29.30">
    <property type="entry name" value="Pleckstrin-homology domain (PH domain)/Phosphotyrosine-binding domain (PTB)"/>
    <property type="match status" value="1"/>
</dbReference>
<feature type="compositionally biased region" description="Acidic residues" evidence="4">
    <location>
        <begin position="459"/>
        <end position="472"/>
    </location>
</feature>
<dbReference type="CDD" id="cd04403">
    <property type="entry name" value="RhoGAP_ARHGAP27_15_12_9"/>
    <property type="match status" value="1"/>
</dbReference>
<organism evidence="9 10">
    <name type="scientific">Vombatus ursinus</name>
    <name type="common">Common wombat</name>
    <dbReference type="NCBI Taxonomy" id="29139"/>
    <lineage>
        <taxon>Eukaryota</taxon>
        <taxon>Metazoa</taxon>
        <taxon>Chordata</taxon>
        <taxon>Craniata</taxon>
        <taxon>Vertebrata</taxon>
        <taxon>Euteleostomi</taxon>
        <taxon>Mammalia</taxon>
        <taxon>Metatheria</taxon>
        <taxon>Diprotodontia</taxon>
        <taxon>Vombatidae</taxon>
        <taxon>Vombatus</taxon>
    </lineage>
</organism>
<dbReference type="CTD" id="64333"/>
<dbReference type="GeneID" id="114038000"/>
<feature type="domain" description="WW" evidence="7">
    <location>
        <begin position="221"/>
        <end position="249"/>
    </location>
</feature>
<dbReference type="InterPro" id="IPR001849">
    <property type="entry name" value="PH_domain"/>
</dbReference>
<dbReference type="SUPFAM" id="SSF48350">
    <property type="entry name" value="GTPase activation domain, GAP"/>
    <property type="match status" value="1"/>
</dbReference>
<evidence type="ECO:0000313" key="10">
    <source>
        <dbReference type="Proteomes" id="UP000314987"/>
    </source>
</evidence>
<dbReference type="Gene3D" id="1.10.555.10">
    <property type="entry name" value="Rho GTPase activation protein"/>
    <property type="match status" value="1"/>
</dbReference>
<feature type="region of interest" description="Disordered" evidence="4">
    <location>
        <begin position="450"/>
        <end position="495"/>
    </location>
</feature>
<dbReference type="Proteomes" id="UP000314987">
    <property type="component" value="Unassembled WGS sequence"/>
</dbReference>
<evidence type="ECO:0000259" key="5">
    <source>
        <dbReference type="PROSITE" id="PS50002"/>
    </source>
</evidence>
<dbReference type="STRING" id="29139.ENSVURP00010030276"/>
<dbReference type="PROSITE" id="PS50238">
    <property type="entry name" value="RHOGAP"/>
    <property type="match status" value="1"/>
</dbReference>
<dbReference type="PROSITE" id="PS50003">
    <property type="entry name" value="PH_DOMAIN"/>
    <property type="match status" value="1"/>
</dbReference>
<feature type="domain" description="Rho-GAP" evidence="8">
    <location>
        <begin position="528"/>
        <end position="735"/>
    </location>
</feature>
<dbReference type="InterPro" id="IPR008936">
    <property type="entry name" value="Rho_GTPase_activation_prot"/>
</dbReference>
<reference evidence="9" key="3">
    <citation type="submission" date="2025-09" db="UniProtKB">
        <authorList>
            <consortium name="Ensembl"/>
        </authorList>
    </citation>
    <scope>IDENTIFICATION</scope>
</reference>
<dbReference type="OMA" id="ELRAWHH"/>
<dbReference type="Pfam" id="PF00620">
    <property type="entry name" value="RhoGAP"/>
    <property type="match status" value="1"/>
</dbReference>
<dbReference type="GeneTree" id="ENSGT00950000182860"/>
<proteinExistence type="predicted"/>
<reference evidence="9" key="2">
    <citation type="submission" date="2025-08" db="UniProtKB">
        <authorList>
            <consortium name="Ensembl"/>
        </authorList>
    </citation>
    <scope>IDENTIFICATION</scope>
</reference>
<dbReference type="GO" id="GO:0007165">
    <property type="term" value="P:signal transduction"/>
    <property type="evidence" value="ECO:0007669"/>
    <property type="project" value="InterPro"/>
</dbReference>
<feature type="compositionally biased region" description="Polar residues" evidence="4">
    <location>
        <begin position="146"/>
        <end position="159"/>
    </location>
</feature>
<dbReference type="Gene3D" id="2.20.70.10">
    <property type="match status" value="1"/>
</dbReference>
<evidence type="ECO:0000256" key="2">
    <source>
        <dbReference type="ARBA" id="ARBA00022468"/>
    </source>
</evidence>
<dbReference type="GO" id="GO:0005096">
    <property type="term" value="F:GTPase activator activity"/>
    <property type="evidence" value="ECO:0007669"/>
    <property type="project" value="UniProtKB-KW"/>
</dbReference>
<dbReference type="AlphaFoldDB" id="A0A4X2M7V2"/>
<dbReference type="FunFam" id="1.10.555.10:FF:000030">
    <property type="entry name" value="rho GTPase-activating protein 9 isoform X1"/>
    <property type="match status" value="1"/>
</dbReference>
<keyword evidence="1 3" id="KW-0728">SH3 domain</keyword>
<dbReference type="PANTHER" id="PTHR23176:SF103">
    <property type="entry name" value="RHO GTPASE-ACTIVATING PROTEIN 9"/>
    <property type="match status" value="1"/>
</dbReference>
<feature type="region of interest" description="Disordered" evidence="4">
    <location>
        <begin position="113"/>
        <end position="162"/>
    </location>
</feature>
<protein>
    <submittedName>
        <fullName evidence="9">Rho GTPase activating protein 9</fullName>
    </submittedName>
</protein>
<dbReference type="PROSITE" id="PS50002">
    <property type="entry name" value="SH3"/>
    <property type="match status" value="1"/>
</dbReference>
<dbReference type="PANTHER" id="PTHR23176">
    <property type="entry name" value="RHO/RAC/CDC GTPASE-ACTIVATING PROTEIN"/>
    <property type="match status" value="1"/>
</dbReference>
<dbReference type="CDD" id="cd00201">
    <property type="entry name" value="WW"/>
    <property type="match status" value="1"/>
</dbReference>
<dbReference type="SMART" id="SM00324">
    <property type="entry name" value="RhoGAP"/>
    <property type="match status" value="1"/>
</dbReference>
<dbReference type="GO" id="GO:0005547">
    <property type="term" value="F:phosphatidylinositol-3,4,5-trisphosphate binding"/>
    <property type="evidence" value="ECO:0007669"/>
    <property type="project" value="Ensembl"/>
</dbReference>